<dbReference type="AlphaFoldDB" id="T1UMR2"/>
<dbReference type="PANTHER" id="PTHR47966">
    <property type="entry name" value="BETA-SITE APP-CLEAVING ENZYME, ISOFORM A-RELATED"/>
    <property type="match status" value="1"/>
</dbReference>
<evidence type="ECO:0000256" key="2">
    <source>
        <dbReference type="ARBA" id="ARBA00022750"/>
    </source>
</evidence>
<dbReference type="PROSITE" id="PS00141">
    <property type="entry name" value="ASP_PROTEASE"/>
    <property type="match status" value="1"/>
</dbReference>
<dbReference type="Pfam" id="PF00026">
    <property type="entry name" value="Asp"/>
    <property type="match status" value="2"/>
</dbReference>
<dbReference type="GO" id="GO:0006508">
    <property type="term" value="P:proteolysis"/>
    <property type="evidence" value="ECO:0007669"/>
    <property type="project" value="UniProtKB-KW"/>
</dbReference>
<dbReference type="InterPro" id="IPR033121">
    <property type="entry name" value="PEPTIDASE_A1"/>
</dbReference>
<feature type="domain" description="Peptidase A1" evidence="5">
    <location>
        <begin position="170"/>
        <end position="492"/>
    </location>
</feature>
<reference evidence="6" key="1">
    <citation type="submission" date="2013-04" db="EMBL/GenBank/DDBJ databases">
        <title>Genome annotation of the coffee rust (Hemileia vastatrix) contributes to the gene repertoire catalogue of the Pucciniales.</title>
        <authorList>
            <person name="Cristancho M.M."/>
            <person name="Botero D.O."/>
            <person name="Giraldo W.G."/>
            <person name="Tabima J.F."/>
            <person name="Riano-Pachon D.M."/>
            <person name="Escobar C."/>
            <person name="Rozo Y.I."/>
            <person name="Rivera L.F."/>
            <person name="Restrepo S."/>
            <person name="Gaitan A.L."/>
        </authorList>
    </citation>
    <scope>NUCLEOTIDE SEQUENCE</scope>
</reference>
<dbReference type="CDD" id="cd05471">
    <property type="entry name" value="pepsin_like"/>
    <property type="match status" value="1"/>
</dbReference>
<dbReference type="Gene3D" id="2.40.70.10">
    <property type="entry name" value="Acid Proteases"/>
    <property type="match status" value="2"/>
</dbReference>
<proteinExistence type="inferred from homology"/>
<evidence type="ECO:0000256" key="1">
    <source>
        <dbReference type="ARBA" id="ARBA00007447"/>
    </source>
</evidence>
<evidence type="ECO:0000256" key="4">
    <source>
        <dbReference type="SAM" id="SignalP"/>
    </source>
</evidence>
<dbReference type="InterPro" id="IPR034164">
    <property type="entry name" value="Pepsin-like_dom"/>
</dbReference>
<dbReference type="EMBL" id="KF018019">
    <property type="protein sequence ID" value="AGT80109.1"/>
    <property type="molecule type" value="Genomic_DNA"/>
</dbReference>
<dbReference type="SUPFAM" id="SSF50630">
    <property type="entry name" value="Acid proteases"/>
    <property type="match status" value="1"/>
</dbReference>
<protein>
    <submittedName>
        <fullName evidence="6">Aspartyl protease</fullName>
    </submittedName>
</protein>
<evidence type="ECO:0000259" key="5">
    <source>
        <dbReference type="PROSITE" id="PS51767"/>
    </source>
</evidence>
<keyword evidence="3" id="KW-0378">Hydrolase</keyword>
<name>T1UMR2_9BASI</name>
<feature type="chain" id="PRO_5004585108" evidence="4">
    <location>
        <begin position="28"/>
        <end position="492"/>
    </location>
</feature>
<keyword evidence="2 3" id="KW-0064">Aspartyl protease</keyword>
<evidence type="ECO:0000313" key="6">
    <source>
        <dbReference type="EMBL" id="AGT80109.1"/>
    </source>
</evidence>
<dbReference type="PANTHER" id="PTHR47966:SF6">
    <property type="entry name" value="PEPTIDASE A1 DOMAIN-CONTAINING PROTEIN"/>
    <property type="match status" value="1"/>
</dbReference>
<sequence length="492" mass="52428">MIRLSGLARHSALRFLWLAIFLPFSLAIDPPLHPQAQQPSLVLPHPISSPFYRRSSHSLHKREYPSESWAVQEKEKLLLKYSHKSNSRLKARDIVELPPSFTSPIEHQIGIPNVSSIPPDLNSTNNNSIASTSRSPSPLINSTMIRGVSDGMGGVIGLERVVNFQADLFYFIPLRIGTPPQELNVIIDTGSSDLWIASSNCNTSTGCSTSMGPKFNPLNSSTNLDLKKSFNIKYGSVDFLICPTFYAGLGFQPLASSGVTPIWQSVVSNMSAYNASFPGFSFAFTRFVNVTNATEVSPGGIFTLGTLNASLFTGPINFIPVPVNLESYWLIPMEGLTVNGTQVGLANEKTPNVAIDTGTTLIGGPAAQVTDFYSHIPGSQPASGSYRVGFAALSSSFHSTQATAMTPNGTLFNPSTLKFIEASNSSRSNSSLPSGLAASISNNSIGLAPGAAGRSSSGILIHQSIINAYGPTLLVFSLTCAITLAQGSAFFL</sequence>
<dbReference type="MEROPS" id="A01.078"/>
<dbReference type="GO" id="GO:0004190">
    <property type="term" value="F:aspartic-type endopeptidase activity"/>
    <property type="evidence" value="ECO:0007669"/>
    <property type="project" value="UniProtKB-KW"/>
</dbReference>
<dbReference type="InterPro" id="IPR001461">
    <property type="entry name" value="Aspartic_peptidase_A1"/>
</dbReference>
<dbReference type="InterPro" id="IPR021109">
    <property type="entry name" value="Peptidase_aspartic_dom_sf"/>
</dbReference>
<dbReference type="VEuPathDB" id="FungiDB:HVAS_10171420"/>
<feature type="signal peptide" evidence="4">
    <location>
        <begin position="1"/>
        <end position="27"/>
    </location>
</feature>
<dbReference type="PROSITE" id="PS51767">
    <property type="entry name" value="PEPTIDASE_A1"/>
    <property type="match status" value="1"/>
</dbReference>
<comment type="similarity">
    <text evidence="1 3">Belongs to the peptidase A1 family.</text>
</comment>
<keyword evidence="3 6" id="KW-0645">Protease</keyword>
<accession>T1UMR2</accession>
<organism evidence="6">
    <name type="scientific">Hemileia vastatrix</name>
    <dbReference type="NCBI Taxonomy" id="203904"/>
    <lineage>
        <taxon>Eukaryota</taxon>
        <taxon>Fungi</taxon>
        <taxon>Dikarya</taxon>
        <taxon>Basidiomycota</taxon>
        <taxon>Pucciniomycotina</taxon>
        <taxon>Pucciniomycetes</taxon>
        <taxon>Pucciniales</taxon>
        <taxon>Zaghouaniaceae</taxon>
        <taxon>Hemileia</taxon>
    </lineage>
</organism>
<keyword evidence="4" id="KW-0732">Signal</keyword>
<evidence type="ECO:0000256" key="3">
    <source>
        <dbReference type="RuleBase" id="RU000454"/>
    </source>
</evidence>
<dbReference type="PRINTS" id="PR00792">
    <property type="entry name" value="PEPSIN"/>
</dbReference>
<dbReference type="InterPro" id="IPR001969">
    <property type="entry name" value="Aspartic_peptidase_AS"/>
</dbReference>